<organism evidence="2 3">
    <name type="scientific">Solirubrobacter pauli</name>
    <dbReference type="NCBI Taxonomy" id="166793"/>
    <lineage>
        <taxon>Bacteria</taxon>
        <taxon>Bacillati</taxon>
        <taxon>Actinomycetota</taxon>
        <taxon>Thermoleophilia</taxon>
        <taxon>Solirubrobacterales</taxon>
        <taxon>Solirubrobacteraceae</taxon>
        <taxon>Solirubrobacter</taxon>
    </lineage>
</organism>
<name>A0A660LCR6_9ACTN</name>
<dbReference type="AlphaFoldDB" id="A0A660LCR6"/>
<comment type="caution">
    <text evidence="2">The sequence shown here is derived from an EMBL/GenBank/DDBJ whole genome shotgun (WGS) entry which is preliminary data.</text>
</comment>
<dbReference type="EMBL" id="RBIL01000001">
    <property type="protein sequence ID" value="RKQ90481.1"/>
    <property type="molecule type" value="Genomic_DNA"/>
</dbReference>
<proteinExistence type="predicted"/>
<reference evidence="2 3" key="1">
    <citation type="submission" date="2018-10" db="EMBL/GenBank/DDBJ databases">
        <title>Genomic Encyclopedia of Archaeal and Bacterial Type Strains, Phase II (KMG-II): from individual species to whole genera.</title>
        <authorList>
            <person name="Goeker M."/>
        </authorList>
    </citation>
    <scope>NUCLEOTIDE SEQUENCE [LARGE SCALE GENOMIC DNA]</scope>
    <source>
        <strain evidence="2 3">DSM 14954</strain>
    </source>
</reference>
<evidence type="ECO:0000313" key="2">
    <source>
        <dbReference type="EMBL" id="RKQ90481.1"/>
    </source>
</evidence>
<feature type="region of interest" description="Disordered" evidence="1">
    <location>
        <begin position="106"/>
        <end position="125"/>
    </location>
</feature>
<gene>
    <name evidence="2" type="ORF">C8N24_0286</name>
</gene>
<sequence length="125" mass="12950">MSENTATTTFKPATARQRQLIADLAAELGREIKVPATAKAASAVIVKTIQERNAAMEALGKKPEPTAAQLRLLEKLGAERGKTYKVPATRAQASARIAQILAAGAVPEGNTTTADAPETEVAAAA</sequence>
<feature type="compositionally biased region" description="Low complexity" evidence="1">
    <location>
        <begin position="111"/>
        <end position="125"/>
    </location>
</feature>
<dbReference type="Proteomes" id="UP000278962">
    <property type="component" value="Unassembled WGS sequence"/>
</dbReference>
<protein>
    <submittedName>
        <fullName evidence="2">Uncharacterized protein</fullName>
    </submittedName>
</protein>
<accession>A0A660LCR6</accession>
<dbReference type="RefSeq" id="WP_121247151.1">
    <property type="nucleotide sequence ID" value="NZ_RBIL01000001.1"/>
</dbReference>
<evidence type="ECO:0000256" key="1">
    <source>
        <dbReference type="SAM" id="MobiDB-lite"/>
    </source>
</evidence>
<evidence type="ECO:0000313" key="3">
    <source>
        <dbReference type="Proteomes" id="UP000278962"/>
    </source>
</evidence>
<dbReference type="OrthoDB" id="5263594at2"/>
<keyword evidence="3" id="KW-1185">Reference proteome</keyword>